<dbReference type="AlphaFoldDB" id="A0AAD6YJ79"/>
<keyword evidence="2" id="KW-1185">Reference proteome</keyword>
<evidence type="ECO:0000313" key="1">
    <source>
        <dbReference type="EMBL" id="KAJ7221395.1"/>
    </source>
</evidence>
<evidence type="ECO:0000313" key="2">
    <source>
        <dbReference type="Proteomes" id="UP001219525"/>
    </source>
</evidence>
<name>A0AAD6YJ79_9AGAR</name>
<evidence type="ECO:0008006" key="3">
    <source>
        <dbReference type="Google" id="ProtNLM"/>
    </source>
</evidence>
<comment type="caution">
    <text evidence="1">The sequence shown here is derived from an EMBL/GenBank/DDBJ whole genome shotgun (WGS) entry which is preliminary data.</text>
</comment>
<accession>A0AAD6YJ79</accession>
<reference evidence="1" key="1">
    <citation type="submission" date="2023-03" db="EMBL/GenBank/DDBJ databases">
        <title>Massive genome expansion in bonnet fungi (Mycena s.s.) driven by repeated elements and novel gene families across ecological guilds.</title>
        <authorList>
            <consortium name="Lawrence Berkeley National Laboratory"/>
            <person name="Harder C.B."/>
            <person name="Miyauchi S."/>
            <person name="Viragh M."/>
            <person name="Kuo A."/>
            <person name="Thoen E."/>
            <person name="Andreopoulos B."/>
            <person name="Lu D."/>
            <person name="Skrede I."/>
            <person name="Drula E."/>
            <person name="Henrissat B."/>
            <person name="Morin E."/>
            <person name="Kohler A."/>
            <person name="Barry K."/>
            <person name="LaButti K."/>
            <person name="Morin E."/>
            <person name="Salamov A."/>
            <person name="Lipzen A."/>
            <person name="Mereny Z."/>
            <person name="Hegedus B."/>
            <person name="Baldrian P."/>
            <person name="Stursova M."/>
            <person name="Weitz H."/>
            <person name="Taylor A."/>
            <person name="Grigoriev I.V."/>
            <person name="Nagy L.G."/>
            <person name="Martin F."/>
            <person name="Kauserud H."/>
        </authorList>
    </citation>
    <scope>NUCLEOTIDE SEQUENCE</scope>
    <source>
        <strain evidence="1">9144</strain>
    </source>
</reference>
<protein>
    <recommendedName>
        <fullName evidence="3">BTB domain-containing protein</fullName>
    </recommendedName>
</protein>
<sequence>MEAPRRIEGLWFEDGNIVLQAGNALYRVYRGTLATHSSVFKDMLSFPQPPDSEVIDGCPLTNLPDPEAEVTPFLKALFDPQFFLPFPAQTDFVAIFGCLRLSHKYQVAYLRRRALVHLSSRYRTTLAEWETMDTRGSSDRILSDKATWPPNHDKGYIVCAIQLAREVGALWVLPAAFYALLTVFDSDTLGRNVFHDVRYEGLVATLSVEDQESIVKGHRKQTASTLNVMKFLSCPPDIDGCESPGHCPLQRFRAAERGREMIRDYNRRPLGVWKSKNWDLLRKLCPVCLKRLKQLHKESRQAVWDSLPEMYGLPSWGELEQIKTAAIGSELCVSHSVRLKGKGL</sequence>
<gene>
    <name evidence="1" type="ORF">GGX14DRAFT_353743</name>
</gene>
<proteinExistence type="predicted"/>
<dbReference type="EMBL" id="JARJCW010000008">
    <property type="protein sequence ID" value="KAJ7221395.1"/>
    <property type="molecule type" value="Genomic_DNA"/>
</dbReference>
<organism evidence="1 2">
    <name type="scientific">Mycena pura</name>
    <dbReference type="NCBI Taxonomy" id="153505"/>
    <lineage>
        <taxon>Eukaryota</taxon>
        <taxon>Fungi</taxon>
        <taxon>Dikarya</taxon>
        <taxon>Basidiomycota</taxon>
        <taxon>Agaricomycotina</taxon>
        <taxon>Agaricomycetes</taxon>
        <taxon>Agaricomycetidae</taxon>
        <taxon>Agaricales</taxon>
        <taxon>Marasmiineae</taxon>
        <taxon>Mycenaceae</taxon>
        <taxon>Mycena</taxon>
    </lineage>
</organism>
<dbReference type="Proteomes" id="UP001219525">
    <property type="component" value="Unassembled WGS sequence"/>
</dbReference>